<evidence type="ECO:0000313" key="2">
    <source>
        <dbReference type="EMBL" id="CAK9312979.1"/>
    </source>
</evidence>
<keyword evidence="3" id="KW-1185">Reference proteome</keyword>
<name>A0ABP0XXT9_9ROSI</name>
<dbReference type="EMBL" id="OZ021745">
    <property type="protein sequence ID" value="CAK9312979.1"/>
    <property type="molecule type" value="Genomic_DNA"/>
</dbReference>
<evidence type="ECO:0000256" key="1">
    <source>
        <dbReference type="SAM" id="MobiDB-lite"/>
    </source>
</evidence>
<feature type="region of interest" description="Disordered" evidence="1">
    <location>
        <begin position="80"/>
        <end position="101"/>
    </location>
</feature>
<reference evidence="2 3" key="1">
    <citation type="submission" date="2024-03" db="EMBL/GenBank/DDBJ databases">
        <authorList>
            <person name="Gkanogiannis A."/>
            <person name="Becerra Lopez-Lavalle L."/>
        </authorList>
    </citation>
    <scope>NUCLEOTIDE SEQUENCE [LARGE SCALE GENOMIC DNA]</scope>
</reference>
<gene>
    <name evidence="2" type="ORF">CITCOLO1_LOCUS4689</name>
</gene>
<organism evidence="2 3">
    <name type="scientific">Citrullus colocynthis</name>
    <name type="common">colocynth</name>
    <dbReference type="NCBI Taxonomy" id="252529"/>
    <lineage>
        <taxon>Eukaryota</taxon>
        <taxon>Viridiplantae</taxon>
        <taxon>Streptophyta</taxon>
        <taxon>Embryophyta</taxon>
        <taxon>Tracheophyta</taxon>
        <taxon>Spermatophyta</taxon>
        <taxon>Magnoliopsida</taxon>
        <taxon>eudicotyledons</taxon>
        <taxon>Gunneridae</taxon>
        <taxon>Pentapetalae</taxon>
        <taxon>rosids</taxon>
        <taxon>fabids</taxon>
        <taxon>Cucurbitales</taxon>
        <taxon>Cucurbitaceae</taxon>
        <taxon>Benincaseae</taxon>
        <taxon>Citrullus</taxon>
    </lineage>
</organism>
<protein>
    <submittedName>
        <fullName evidence="2">Uncharacterized protein</fullName>
    </submittedName>
</protein>
<accession>A0ABP0XXT9</accession>
<sequence>MLRLSCLESCDRIDLSLEKNEESLVWRNNGESIPVSVRRVLLFDTYLSPTSTDRAKDTWDLTWGYVMSFREVISYTKENKGKTGPYAAAAQNGERSKRKDKQSKVSGCLMMVGLCASAKDTVPHLLLFPLERQPHLCREKRDTYLMVVIGAPKSVCSLSPICSFFTQPFHCHFPH</sequence>
<proteinExistence type="predicted"/>
<evidence type="ECO:0000313" key="3">
    <source>
        <dbReference type="Proteomes" id="UP001642487"/>
    </source>
</evidence>
<dbReference type="Proteomes" id="UP001642487">
    <property type="component" value="Chromosome 11"/>
</dbReference>